<dbReference type="PANTHER" id="PTHR21319:SF0">
    <property type="entry name" value="AND RING FINGER DOMAIN PROTEIN, PUTATIVE (AFU_ORTHOLOGUE AFUA_1G08900)-RELATED"/>
    <property type="match status" value="1"/>
</dbReference>
<sequence>MSTNEPSQSSRRAKNIFGDCALVEIIHLHDCFRGALTNLEHDVSELCREISVDVDNNADSTNGVDGGGADSRISDLERRVAGRFTVIWTVFRAHSAAEDEFIWPALKAKQVSVEGTCGCDCASSLTGTLTPQSNNSSGNNAPGNELQDGEDVVVAVAAVAAGEQPARERSLSISVHRIEQEEYEEDHADEERMFNSIDVLLSNLRDELSNRRKAASALTTSVEGKSDATSLRDLAQMLLKGTRNLMRHLMTHLDKEETHCMPLVAQYLTKTEINDLVGKIMGKRSSELMSQILTMAVQNLPEADRDEMVRYMKQAMVGTFFERWLKMGGWMEKAAVKSEDIEDGGGKLSRGEEPLQLTREASGTVATTTVTNTSDAKTTAVFTVQSAAELHPYSYSIQLNDAPTLATSASTPNYSDDEAPENYTSGAELEKLIRAIGTNPHLDPKQKALTIQGLRDSVWKSNCRLSKRKREVGDDALTLEQPTARVQMTAAAANAAGGAAATQIMAVADSSHSHHMRQNFSASSGVATRFKRETPPSSYFKKTSDGSVKLVWSSNPNSTQFHPNDGSVPLFSASELAPTYHDGGINHVLGCPHYARSCKLRHPASGRLYTCRLCCEQTREMANKDKDSQLDRYEVKEILCMRCGALQPAGDKCVNPECQSVGKPFARYHCNICNFYDDTSNKSIYHCPFCNVCRSGQGLGIDYRHCMRCNACVSLKDDNHHCIPQRLQGNCPICHDTMFESTEPLRGLNCGHVMHLNCYLMYMRGYHYTCPLCKRSAEDMSEYFALLDSAVRMQPMPLAYVGTTSNIYCQDCYKMGNVMYHFVGLKCDHCGSYNTRELQRVDAAVDVNIIGGMWHGN</sequence>
<keyword evidence="1" id="KW-0479">Metal-binding</keyword>
<dbReference type="AlphaFoldDB" id="A0ABD3MEJ2"/>
<dbReference type="InterPro" id="IPR037274">
    <property type="entry name" value="Znf_CHY_sf"/>
</dbReference>
<gene>
    <name evidence="8" type="ORF">ACHAWU_009543</name>
</gene>
<protein>
    <recommendedName>
        <fullName evidence="10">Zinc finger protein</fullName>
    </recommendedName>
</protein>
<evidence type="ECO:0000313" key="8">
    <source>
        <dbReference type="EMBL" id="KAL3760582.1"/>
    </source>
</evidence>
<evidence type="ECO:0008006" key="10">
    <source>
        <dbReference type="Google" id="ProtNLM"/>
    </source>
</evidence>
<keyword evidence="3" id="KW-0862">Zinc</keyword>
<dbReference type="InterPro" id="IPR039512">
    <property type="entry name" value="RCHY1_zinc-ribbon"/>
</dbReference>
<dbReference type="EMBL" id="JALLBG020000181">
    <property type="protein sequence ID" value="KAL3760582.1"/>
    <property type="molecule type" value="Genomic_DNA"/>
</dbReference>
<keyword evidence="9" id="KW-1185">Reference proteome</keyword>
<dbReference type="PROSITE" id="PS50089">
    <property type="entry name" value="ZF_RING_2"/>
    <property type="match status" value="1"/>
</dbReference>
<dbReference type="InterPro" id="IPR037275">
    <property type="entry name" value="Znf_CTCHY_sf"/>
</dbReference>
<dbReference type="Proteomes" id="UP001530293">
    <property type="component" value="Unassembled WGS sequence"/>
</dbReference>
<dbReference type="InterPro" id="IPR001841">
    <property type="entry name" value="Znf_RING"/>
</dbReference>
<proteinExistence type="predicted"/>
<comment type="caution">
    <text evidence="8">The sequence shown here is derived from an EMBL/GenBank/DDBJ whole genome shotgun (WGS) entry which is preliminary data.</text>
</comment>
<feature type="domain" description="CTCHY-type" evidence="7">
    <location>
        <begin position="665"/>
        <end position="730"/>
    </location>
</feature>
<dbReference type="GO" id="GO:0008270">
    <property type="term" value="F:zinc ion binding"/>
    <property type="evidence" value="ECO:0007669"/>
    <property type="project" value="UniProtKB-KW"/>
</dbReference>
<feature type="domain" description="RING-type" evidence="5">
    <location>
        <begin position="731"/>
        <end position="774"/>
    </location>
</feature>
<evidence type="ECO:0000256" key="1">
    <source>
        <dbReference type="ARBA" id="ARBA00022723"/>
    </source>
</evidence>
<dbReference type="InterPro" id="IPR013083">
    <property type="entry name" value="Znf_RING/FYVE/PHD"/>
</dbReference>
<feature type="domain" description="CHY-type" evidence="6">
    <location>
        <begin position="584"/>
        <end position="660"/>
    </location>
</feature>
<accession>A0ABD3MEJ2</accession>
<dbReference type="Gene3D" id="3.30.40.10">
    <property type="entry name" value="Zinc/RING finger domain, C3HC4 (zinc finger)"/>
    <property type="match status" value="1"/>
</dbReference>
<dbReference type="SUPFAM" id="SSF161245">
    <property type="entry name" value="Zinc hairpin stack"/>
    <property type="match status" value="1"/>
</dbReference>
<dbReference type="PROSITE" id="PS51270">
    <property type="entry name" value="ZF_CTCHY"/>
    <property type="match status" value="1"/>
</dbReference>
<dbReference type="Gene3D" id="1.20.120.520">
    <property type="entry name" value="nmb1532 protein domain like"/>
    <property type="match status" value="1"/>
</dbReference>
<dbReference type="Pfam" id="PF05495">
    <property type="entry name" value="zf-CHY"/>
    <property type="match status" value="1"/>
</dbReference>
<keyword evidence="2 4" id="KW-0863">Zinc-finger</keyword>
<evidence type="ECO:0000259" key="7">
    <source>
        <dbReference type="PROSITE" id="PS51270"/>
    </source>
</evidence>
<organism evidence="8 9">
    <name type="scientific">Discostella pseudostelligera</name>
    <dbReference type="NCBI Taxonomy" id="259834"/>
    <lineage>
        <taxon>Eukaryota</taxon>
        <taxon>Sar</taxon>
        <taxon>Stramenopiles</taxon>
        <taxon>Ochrophyta</taxon>
        <taxon>Bacillariophyta</taxon>
        <taxon>Coscinodiscophyceae</taxon>
        <taxon>Thalassiosirophycidae</taxon>
        <taxon>Stephanodiscales</taxon>
        <taxon>Stephanodiscaceae</taxon>
        <taxon>Discostella</taxon>
    </lineage>
</organism>
<reference evidence="8 9" key="1">
    <citation type="submission" date="2024-10" db="EMBL/GenBank/DDBJ databases">
        <title>Updated reference genomes for cyclostephanoid diatoms.</title>
        <authorList>
            <person name="Roberts W.R."/>
            <person name="Alverson A.J."/>
        </authorList>
    </citation>
    <scope>NUCLEOTIDE SEQUENCE [LARGE SCALE GENOMIC DNA]</scope>
    <source>
        <strain evidence="8 9">AJA232-27</strain>
    </source>
</reference>
<dbReference type="CDD" id="cd16464">
    <property type="entry name" value="RING-H2_Pirh2-like"/>
    <property type="match status" value="1"/>
</dbReference>
<evidence type="ECO:0000313" key="9">
    <source>
        <dbReference type="Proteomes" id="UP001530293"/>
    </source>
</evidence>
<dbReference type="SMART" id="SM00184">
    <property type="entry name" value="RING"/>
    <property type="match status" value="1"/>
</dbReference>
<dbReference type="InterPro" id="IPR008913">
    <property type="entry name" value="Znf_CHY"/>
</dbReference>
<dbReference type="PANTHER" id="PTHR21319">
    <property type="entry name" value="RING FINGER AND CHY ZINC FINGER DOMAIN-CONTAINING PROTEIN 1"/>
    <property type="match status" value="1"/>
</dbReference>
<dbReference type="PROSITE" id="PS51266">
    <property type="entry name" value="ZF_CHY"/>
    <property type="match status" value="1"/>
</dbReference>
<evidence type="ECO:0000259" key="5">
    <source>
        <dbReference type="PROSITE" id="PS50089"/>
    </source>
</evidence>
<dbReference type="Pfam" id="PF13639">
    <property type="entry name" value="zf-RING_2"/>
    <property type="match status" value="1"/>
</dbReference>
<name>A0ABD3MEJ2_9STRA</name>
<evidence type="ECO:0000256" key="4">
    <source>
        <dbReference type="PROSITE-ProRule" id="PRU00601"/>
    </source>
</evidence>
<dbReference type="InterPro" id="IPR017921">
    <property type="entry name" value="Znf_CTCHY"/>
</dbReference>
<evidence type="ECO:0000256" key="3">
    <source>
        <dbReference type="ARBA" id="ARBA00022833"/>
    </source>
</evidence>
<dbReference type="Pfam" id="PF14599">
    <property type="entry name" value="zinc_ribbon_6"/>
    <property type="match status" value="1"/>
</dbReference>
<dbReference type="Gene3D" id="2.20.28.10">
    <property type="match status" value="1"/>
</dbReference>
<evidence type="ECO:0000256" key="2">
    <source>
        <dbReference type="ARBA" id="ARBA00022771"/>
    </source>
</evidence>
<evidence type="ECO:0000259" key="6">
    <source>
        <dbReference type="PROSITE" id="PS51266"/>
    </source>
</evidence>
<dbReference type="SUPFAM" id="SSF161219">
    <property type="entry name" value="CHY zinc finger-like"/>
    <property type="match status" value="1"/>
</dbReference>
<dbReference type="SUPFAM" id="SSF57850">
    <property type="entry name" value="RING/U-box"/>
    <property type="match status" value="1"/>
</dbReference>